<reference evidence="3" key="1">
    <citation type="journal article" date="2014" name="Proc. Natl. Acad. Sci. U.S.A.">
        <title>Extensive sampling of basidiomycete genomes demonstrates inadequacy of the white-rot/brown-rot paradigm for wood decay fungi.</title>
        <authorList>
            <person name="Riley R."/>
            <person name="Salamov A.A."/>
            <person name="Brown D.W."/>
            <person name="Nagy L.G."/>
            <person name="Floudas D."/>
            <person name="Held B.W."/>
            <person name="Levasseur A."/>
            <person name="Lombard V."/>
            <person name="Morin E."/>
            <person name="Otillar R."/>
            <person name="Lindquist E.A."/>
            <person name="Sun H."/>
            <person name="LaButti K.M."/>
            <person name="Schmutz J."/>
            <person name="Jabbour D."/>
            <person name="Luo H."/>
            <person name="Baker S.E."/>
            <person name="Pisabarro A.G."/>
            <person name="Walton J.D."/>
            <person name="Blanchette R.A."/>
            <person name="Henrissat B."/>
            <person name="Martin F."/>
            <person name="Cullen D."/>
            <person name="Hibbett D.S."/>
            <person name="Grigoriev I.V."/>
        </authorList>
    </citation>
    <scope>NUCLEOTIDE SEQUENCE [LARGE SCALE GENOMIC DNA]</scope>
    <source>
        <strain evidence="3">CBS 339.88</strain>
    </source>
</reference>
<dbReference type="STRING" id="685588.A0A067T5E5"/>
<dbReference type="Proteomes" id="UP000027222">
    <property type="component" value="Unassembled WGS sequence"/>
</dbReference>
<feature type="domain" description="Integrase core" evidence="1">
    <location>
        <begin position="117"/>
        <end position="292"/>
    </location>
</feature>
<accession>A0A067T5E5</accession>
<dbReference type="PANTHER" id="PTHR46177:SF1">
    <property type="entry name" value="INTEGRASE CATALYTIC DOMAIN-CONTAINING PROTEIN"/>
    <property type="match status" value="1"/>
</dbReference>
<gene>
    <name evidence="2" type="ORF">GALMADRAFT_65908</name>
</gene>
<name>A0A067T5E5_GALM3</name>
<protein>
    <recommendedName>
        <fullName evidence="1">Integrase core domain-containing protein</fullName>
    </recommendedName>
</protein>
<organism evidence="2 3">
    <name type="scientific">Galerina marginata (strain CBS 339.88)</name>
    <dbReference type="NCBI Taxonomy" id="685588"/>
    <lineage>
        <taxon>Eukaryota</taxon>
        <taxon>Fungi</taxon>
        <taxon>Dikarya</taxon>
        <taxon>Basidiomycota</taxon>
        <taxon>Agaricomycotina</taxon>
        <taxon>Agaricomycetes</taxon>
        <taxon>Agaricomycetidae</taxon>
        <taxon>Agaricales</taxon>
        <taxon>Agaricineae</taxon>
        <taxon>Strophariaceae</taxon>
        <taxon>Galerina</taxon>
    </lineage>
</organism>
<keyword evidence="3" id="KW-1185">Reference proteome</keyword>
<dbReference type="EMBL" id="KL142376">
    <property type="protein sequence ID" value="KDR77552.1"/>
    <property type="molecule type" value="Genomic_DNA"/>
</dbReference>
<evidence type="ECO:0000313" key="3">
    <source>
        <dbReference type="Proteomes" id="UP000027222"/>
    </source>
</evidence>
<dbReference type="AlphaFoldDB" id="A0A067T5E5"/>
<dbReference type="HOGENOM" id="CLU_038374_0_1_1"/>
<dbReference type="Pfam" id="PF24764">
    <property type="entry name" value="rva_4"/>
    <property type="match status" value="1"/>
</dbReference>
<sequence length="476" mass="55296">MRKSDVEILHLLRTEHIDTDLYGIGMTSYKATRKRMGLLSTRQQNHTVKTIRDSMVALRKRFPKAGAREMSFLLFHEMGMSVSRHIIVVYFRVYEHDLVRERKAGRLKRRRFWAAGVNDMVAVDQHDKWKRFGLALHTGVDPFPGRIHWLKVWWTNSNPKLILSYYLEVIEKFKHMPLVTQSDPGSENYGLANGHTALRHWHDPNLAGTIQHHWMRQKKNVKPEITWSQLRRRFTPGFEDLLETGVTNGWYDTNRPIDILVFQWIFIPFLQSELDAWADRVNNTRKRADRNKILPHGVPNDIYNNPERFGALNFKIQVEQAAIDHVRQAFAPPSDPVFELVPSEFGKYAGILYTSMGSPTVNSENVWDIYRELVHRFEHLDDAADFNEECQVYLDTLEDQSDIEIAVPPLGVELYGGIENPDTNGDYYMGGVNNGQGLDTAMEKELDRMDDKDEDFEVAEVQFSDEESDDTEGDEW</sequence>
<evidence type="ECO:0000313" key="2">
    <source>
        <dbReference type="EMBL" id="KDR77552.1"/>
    </source>
</evidence>
<dbReference type="OrthoDB" id="5946233at2759"/>
<evidence type="ECO:0000259" key="1">
    <source>
        <dbReference type="Pfam" id="PF24764"/>
    </source>
</evidence>
<dbReference type="InterPro" id="IPR058913">
    <property type="entry name" value="Integrase_dom_put"/>
</dbReference>
<proteinExistence type="predicted"/>
<dbReference type="PANTHER" id="PTHR46177">
    <property type="entry name" value="INTEGRASE CATALYTIC DOMAIN-CONTAINING PROTEIN"/>
    <property type="match status" value="1"/>
</dbReference>